<comment type="caution">
    <text evidence="2">The sequence shown here is derived from an EMBL/GenBank/DDBJ whole genome shotgun (WGS) entry which is preliminary data.</text>
</comment>
<dbReference type="AlphaFoldDB" id="A0A9K3GIZ2"/>
<evidence type="ECO:0000256" key="1">
    <source>
        <dbReference type="SAM" id="MobiDB-lite"/>
    </source>
</evidence>
<sequence>MPAASPTGPRPQRHTNTVRERAEPNPVICKPARELRLNTRQLRYLNAKGEVTSVDALTEEERVCMFATREENWREQGYRGCQLSNAVKRDFGAPVPVTSLIKDTYNNTLKEMYRKKGGVSVVGVVVEAIDDVLAKIPEDIA</sequence>
<organism evidence="2 3">
    <name type="scientific">Kipferlia bialata</name>
    <dbReference type="NCBI Taxonomy" id="797122"/>
    <lineage>
        <taxon>Eukaryota</taxon>
        <taxon>Metamonada</taxon>
        <taxon>Carpediemonas-like organisms</taxon>
        <taxon>Kipferlia</taxon>
    </lineage>
</organism>
<dbReference type="Proteomes" id="UP000265618">
    <property type="component" value="Unassembled WGS sequence"/>
</dbReference>
<evidence type="ECO:0000313" key="2">
    <source>
        <dbReference type="EMBL" id="GIQ83936.1"/>
    </source>
</evidence>
<dbReference type="EMBL" id="BDIP01001241">
    <property type="protein sequence ID" value="GIQ83936.1"/>
    <property type="molecule type" value="Genomic_DNA"/>
</dbReference>
<evidence type="ECO:0000313" key="3">
    <source>
        <dbReference type="Proteomes" id="UP000265618"/>
    </source>
</evidence>
<keyword evidence="3" id="KW-1185">Reference proteome</keyword>
<feature type="region of interest" description="Disordered" evidence="1">
    <location>
        <begin position="1"/>
        <end position="23"/>
    </location>
</feature>
<proteinExistence type="predicted"/>
<accession>A0A9K3GIZ2</accession>
<feature type="non-terminal residue" evidence="2">
    <location>
        <position position="1"/>
    </location>
</feature>
<reference evidence="2 3" key="1">
    <citation type="journal article" date="2018" name="PLoS ONE">
        <title>The draft genome of Kipferlia bialata reveals reductive genome evolution in fornicate parasites.</title>
        <authorList>
            <person name="Tanifuji G."/>
            <person name="Takabayashi S."/>
            <person name="Kume K."/>
            <person name="Takagi M."/>
            <person name="Nakayama T."/>
            <person name="Kamikawa R."/>
            <person name="Inagaki Y."/>
            <person name="Hashimoto T."/>
        </authorList>
    </citation>
    <scope>NUCLEOTIDE SEQUENCE [LARGE SCALE GENOMIC DNA]</scope>
    <source>
        <strain evidence="2">NY0173</strain>
    </source>
</reference>
<protein>
    <submittedName>
        <fullName evidence="2">Uncharacterized protein</fullName>
    </submittedName>
</protein>
<gene>
    <name evidence="2" type="ORF">KIPB_005343</name>
</gene>
<name>A0A9K3GIZ2_9EUKA</name>